<dbReference type="RefSeq" id="WP_022543489.1">
    <property type="nucleotide sequence ID" value="NC_022524.1"/>
</dbReference>
<feature type="transmembrane region" description="Helical" evidence="6">
    <location>
        <begin position="93"/>
        <end position="112"/>
    </location>
</feature>
<comment type="subcellular location">
    <subcellularLocation>
        <location evidence="1">Cell membrane</location>
        <topology evidence="1">Multi-pass membrane protein</topology>
    </subcellularLocation>
</comment>
<dbReference type="GO" id="GO:0022857">
    <property type="term" value="F:transmembrane transporter activity"/>
    <property type="evidence" value="ECO:0007669"/>
    <property type="project" value="InterPro"/>
</dbReference>
<proteinExistence type="predicted"/>
<dbReference type="KEGG" id="bif:N288_05365"/>
<evidence type="ECO:0000256" key="3">
    <source>
        <dbReference type="ARBA" id="ARBA00022692"/>
    </source>
</evidence>
<keyword evidence="2" id="KW-0813">Transport</keyword>
<dbReference type="Proteomes" id="UP000017805">
    <property type="component" value="Chromosome"/>
</dbReference>
<dbReference type="InterPro" id="IPR020846">
    <property type="entry name" value="MFS_dom"/>
</dbReference>
<feature type="transmembrane region" description="Helical" evidence="6">
    <location>
        <begin position="408"/>
        <end position="430"/>
    </location>
</feature>
<dbReference type="PROSITE" id="PS50850">
    <property type="entry name" value="MFS"/>
    <property type="match status" value="1"/>
</dbReference>
<dbReference type="STRING" id="1367477.N288_05365"/>
<keyword evidence="9" id="KW-1185">Reference proteome</keyword>
<keyword evidence="4 6" id="KW-1133">Transmembrane helix</keyword>
<feature type="domain" description="Major facilitator superfamily (MFS) profile" evidence="7">
    <location>
        <begin position="20"/>
        <end position="519"/>
    </location>
</feature>
<feature type="transmembrane region" description="Helical" evidence="6">
    <location>
        <begin position="318"/>
        <end position="336"/>
    </location>
</feature>
<dbReference type="EMBL" id="CP006643">
    <property type="protein sequence ID" value="AGX03028.1"/>
    <property type="molecule type" value="Genomic_DNA"/>
</dbReference>
<accession>U5L6N5</accession>
<reference evidence="8 9" key="1">
    <citation type="submission" date="2013-07" db="EMBL/GenBank/DDBJ databases">
        <title>Complete genome sequence of Bacillus infantis NRRL B-14911 that has potential to induce cardiac disease by antigenic mimicry.</title>
        <authorList>
            <person name="Massilamany C."/>
            <person name="Smith T.P.L."/>
            <person name="Loy J.D."/>
            <person name="Barletta R."/>
            <person name="Reddy J."/>
        </authorList>
    </citation>
    <scope>NUCLEOTIDE SEQUENCE [LARGE SCALE GENOMIC DNA]</scope>
    <source>
        <strain evidence="8 9">NRRL B-14911</strain>
    </source>
</reference>
<dbReference type="PANTHER" id="PTHR42718:SF9">
    <property type="entry name" value="MAJOR FACILITATOR SUPERFAMILY MULTIDRUG TRANSPORTER MFSC"/>
    <property type="match status" value="1"/>
</dbReference>
<dbReference type="AlphaFoldDB" id="U5L6N5"/>
<feature type="transmembrane region" description="Helical" evidence="6">
    <location>
        <begin position="118"/>
        <end position="139"/>
    </location>
</feature>
<feature type="transmembrane region" description="Helical" evidence="6">
    <location>
        <begin position="343"/>
        <end position="361"/>
    </location>
</feature>
<evidence type="ECO:0000313" key="9">
    <source>
        <dbReference type="Proteomes" id="UP000017805"/>
    </source>
</evidence>
<feature type="transmembrane region" description="Helical" evidence="6">
    <location>
        <begin position="146"/>
        <end position="168"/>
    </location>
</feature>
<dbReference type="InterPro" id="IPR036259">
    <property type="entry name" value="MFS_trans_sf"/>
</dbReference>
<dbReference type="SUPFAM" id="SSF103473">
    <property type="entry name" value="MFS general substrate transporter"/>
    <property type="match status" value="1"/>
</dbReference>
<evidence type="ECO:0000256" key="6">
    <source>
        <dbReference type="SAM" id="Phobius"/>
    </source>
</evidence>
<feature type="transmembrane region" description="Helical" evidence="6">
    <location>
        <begin position="174"/>
        <end position="196"/>
    </location>
</feature>
<dbReference type="Gene3D" id="1.20.1250.20">
    <property type="entry name" value="MFS general substrate transporter like domains"/>
    <property type="match status" value="1"/>
</dbReference>
<feature type="transmembrane region" description="Helical" evidence="6">
    <location>
        <begin position="241"/>
        <end position="260"/>
    </location>
</feature>
<evidence type="ECO:0000256" key="2">
    <source>
        <dbReference type="ARBA" id="ARBA00022448"/>
    </source>
</evidence>
<keyword evidence="3 6" id="KW-0812">Transmembrane</keyword>
<dbReference type="InterPro" id="IPR011701">
    <property type="entry name" value="MFS"/>
</dbReference>
<feature type="transmembrane region" description="Helical" evidence="6">
    <location>
        <begin position="59"/>
        <end position="81"/>
    </location>
</feature>
<sequence length="542" mass="58958">MSQPVNISGSDSKKMAIPRYLAISILTIFSIGPQYFLNLSYILNQGIIQNGLNLGSNDLLLPSTLSNLAFAFGVPLGPVLARKIGLKRNYLTFVLVFLLGSVLDALSLGITTLTAGRIIQGISAGILFLTILPVSLTSFPNKIRNTFLLMAIGGLFGSSAVGAFFGSISLSSGMWRWLFILNIVSSILCLVMGSIFLPSAQDEKKHKEPPADKKGIFLLGLFILSLAYPLCNLMEEGFSSIRIWPLLVLAAIIMLLFIYIDLKSENPLVPFGSLKAAKPVSGTIMAVASHISLIFALAGINGFLRNNKDLPFEYLSHFYFWFFIGILITAILKTLLYDRLGAGILGTIGSLAVIYVSWRWMNITPDISLHALYFQIACLGAGVSMVLVAGALGTALAGDIHKASKRSVTLHSIRNFAGAVAAPLLGWFIYRQNAYHYEAVRNHASKYDPEVQAEMARMTRHLMESGLPLAKAKSMAFYELVVNAKKSAILTAYHDLFTIMLGIGVIMLLASIGKIATGKGRSLVQKQKRILLPAPDSRQAHK</sequence>
<feature type="transmembrane region" description="Helical" evidence="6">
    <location>
        <begin position="496"/>
        <end position="516"/>
    </location>
</feature>
<dbReference type="PANTHER" id="PTHR42718">
    <property type="entry name" value="MAJOR FACILITATOR SUPERFAMILY MULTIDRUG TRANSPORTER MFSC"/>
    <property type="match status" value="1"/>
</dbReference>
<dbReference type="GO" id="GO:0005886">
    <property type="term" value="C:plasma membrane"/>
    <property type="evidence" value="ECO:0007669"/>
    <property type="project" value="UniProtKB-SubCell"/>
</dbReference>
<evidence type="ECO:0000313" key="8">
    <source>
        <dbReference type="EMBL" id="AGX03028.1"/>
    </source>
</evidence>
<feature type="transmembrane region" description="Helical" evidence="6">
    <location>
        <begin position="373"/>
        <end position="396"/>
    </location>
</feature>
<dbReference type="Pfam" id="PF07690">
    <property type="entry name" value="MFS_1"/>
    <property type="match status" value="1"/>
</dbReference>
<evidence type="ECO:0000256" key="5">
    <source>
        <dbReference type="ARBA" id="ARBA00023136"/>
    </source>
</evidence>
<keyword evidence="5 6" id="KW-0472">Membrane</keyword>
<feature type="transmembrane region" description="Helical" evidence="6">
    <location>
        <begin position="20"/>
        <end position="39"/>
    </location>
</feature>
<feature type="transmembrane region" description="Helical" evidence="6">
    <location>
        <begin position="216"/>
        <end position="235"/>
    </location>
</feature>
<gene>
    <name evidence="8" type="ORF">N288_05365</name>
</gene>
<name>U5L6N5_9BACI</name>
<evidence type="ECO:0000256" key="4">
    <source>
        <dbReference type="ARBA" id="ARBA00022989"/>
    </source>
</evidence>
<protein>
    <submittedName>
        <fullName evidence="8">MFS transporter</fullName>
    </submittedName>
</protein>
<organism evidence="8 9">
    <name type="scientific">Bacillus infantis NRRL B-14911</name>
    <dbReference type="NCBI Taxonomy" id="1367477"/>
    <lineage>
        <taxon>Bacteria</taxon>
        <taxon>Bacillati</taxon>
        <taxon>Bacillota</taxon>
        <taxon>Bacilli</taxon>
        <taxon>Bacillales</taxon>
        <taxon>Bacillaceae</taxon>
        <taxon>Bacillus</taxon>
    </lineage>
</organism>
<evidence type="ECO:0000256" key="1">
    <source>
        <dbReference type="ARBA" id="ARBA00004651"/>
    </source>
</evidence>
<feature type="transmembrane region" description="Helical" evidence="6">
    <location>
        <begin position="280"/>
        <end position="298"/>
    </location>
</feature>
<dbReference type="HOGENOM" id="CLU_515503_0_0_9"/>
<evidence type="ECO:0000259" key="7">
    <source>
        <dbReference type="PROSITE" id="PS50850"/>
    </source>
</evidence>
<dbReference type="PATRIC" id="fig|1367477.3.peg.1006"/>